<sequence>MIPLGSTVMFRGRPALVVARTLAGTPSYDLRFEDGTVAKYVAEADLDAPDASHLPDIQQLKSPMA</sequence>
<gene>
    <name evidence="1" type="ORF">DEW08_14325</name>
</gene>
<evidence type="ECO:0000313" key="2">
    <source>
        <dbReference type="Proteomes" id="UP000245629"/>
    </source>
</evidence>
<dbReference type="Proteomes" id="UP000245629">
    <property type="component" value="Chromosome 2"/>
</dbReference>
<accession>A0A2S2CSG8</accession>
<reference evidence="2" key="1">
    <citation type="submission" date="2018-05" db="EMBL/GenBank/DDBJ databases">
        <title>Azospirillum thermophila sp. nov., a novel isolated from hot spring.</title>
        <authorList>
            <person name="Zhao Z."/>
        </authorList>
    </citation>
    <scope>NUCLEOTIDE SEQUENCE [LARGE SCALE GENOMIC DNA]</scope>
    <source>
        <strain evidence="2">CFH 70021</strain>
    </source>
</reference>
<evidence type="ECO:0008006" key="3">
    <source>
        <dbReference type="Google" id="ProtNLM"/>
    </source>
</evidence>
<name>A0A2S2CSG8_9PROT</name>
<dbReference type="OrthoDB" id="7308072at2"/>
<dbReference type="AlphaFoldDB" id="A0A2S2CSG8"/>
<dbReference type="EMBL" id="CP029353">
    <property type="protein sequence ID" value="AWK87237.1"/>
    <property type="molecule type" value="Genomic_DNA"/>
</dbReference>
<dbReference type="KEGG" id="azz:DEW08_14325"/>
<dbReference type="RefSeq" id="WP_109328158.1">
    <property type="nucleotide sequence ID" value="NZ_CP029353.1"/>
</dbReference>
<keyword evidence="2" id="KW-1185">Reference proteome</keyword>
<evidence type="ECO:0000313" key="1">
    <source>
        <dbReference type="EMBL" id="AWK87237.1"/>
    </source>
</evidence>
<organism evidence="1 2">
    <name type="scientific">Azospirillum thermophilum</name>
    <dbReference type="NCBI Taxonomy" id="2202148"/>
    <lineage>
        <taxon>Bacteria</taxon>
        <taxon>Pseudomonadati</taxon>
        <taxon>Pseudomonadota</taxon>
        <taxon>Alphaproteobacteria</taxon>
        <taxon>Rhodospirillales</taxon>
        <taxon>Azospirillaceae</taxon>
        <taxon>Azospirillum</taxon>
    </lineage>
</organism>
<proteinExistence type="predicted"/>
<protein>
    <recommendedName>
        <fullName evidence="3">DUF1918 domain-containing protein</fullName>
    </recommendedName>
</protein>